<keyword evidence="1" id="KW-0723">Serine/threonine-protein kinase</keyword>
<dbReference type="InterPro" id="IPR001245">
    <property type="entry name" value="Ser-Thr/Tyr_kinase_cat_dom"/>
</dbReference>
<dbReference type="InterPro" id="IPR011009">
    <property type="entry name" value="Kinase-like_dom_sf"/>
</dbReference>
<keyword evidence="4" id="KW-0418">Kinase</keyword>
<dbReference type="PROSITE" id="PS00107">
    <property type="entry name" value="PROTEIN_KINASE_ATP"/>
    <property type="match status" value="1"/>
</dbReference>
<keyword evidence="9" id="KW-1185">Reference proteome</keyword>
<dbReference type="AlphaFoldDB" id="A0A2T7EE66"/>
<dbReference type="Gene3D" id="1.10.510.10">
    <property type="entry name" value="Transferase(Phosphotransferase) domain 1"/>
    <property type="match status" value="2"/>
</dbReference>
<sequence>MEHRENSLLGSLLISGRVKTKQEVDFNHNTKIFTEDEIKRITSNYRTPIGKGGFGEVYRGILDYEYVAVKRYMRGDMIDEFREEVKIHSQMNQKNIVKLIGYCAGEDALTMVTEYITNGNLDDTLHNSTIPLPLDTRLGIAIGCAEALSYMHSMHLSTENLVCHGDIKPANILLDHNLMAKVSDFGLSRLLSGGITRYTSNVIGSMDYMDPMYKEEGRLTSRSDIYSFGVVLLELLTRKRVKEGIIGALRKANAKQKGITRVSSLFLDSLRGLFDAEIANESNAKILEGIAVLATKCLSLDIYKRPQMNEVVDRLCELWKGLRGGKDIGWYRSLGIFKRNAGNGQSEIIAKVGSVRILTKEYLNQVTQNYSHRLGLPGEVYKGTLEDNTMVAVKKFTELFENLKQEVINDATNLSQMVHKNIIKILGCCLEDDTLIFVYEYAAKGSLYNILYGWQEFQLDVRMKIAVKTAEALEYLQSSTSCIITHGCIVPSNILLDNNFMPKLTGFSRASRRINETEITTGDSENVQNQNQILYEEVLRLVRVDVCQFGILLFLLITRKNFKSEGELLKTLDEFKEAYKRENTGKAFFDKDITAEEDITIFDEIGRLVLKLVWIEDGPPTMKDVVRRLRAIR</sequence>
<dbReference type="PROSITE" id="PS00108">
    <property type="entry name" value="PROTEIN_KINASE_ST"/>
    <property type="match status" value="1"/>
</dbReference>
<dbReference type="GO" id="GO:0004674">
    <property type="term" value="F:protein serine/threonine kinase activity"/>
    <property type="evidence" value="ECO:0007669"/>
    <property type="project" value="UniProtKB-KW"/>
</dbReference>
<keyword evidence="5 6" id="KW-0067">ATP-binding</keyword>
<feature type="binding site" evidence="6">
    <location>
        <position position="70"/>
    </location>
    <ligand>
        <name>ATP</name>
        <dbReference type="ChEBI" id="CHEBI:30616"/>
    </ligand>
</feature>
<reference evidence="8 9" key="1">
    <citation type="submission" date="2018-04" db="EMBL/GenBank/DDBJ databases">
        <title>WGS assembly of Panicum hallii var. hallii HAL2.</title>
        <authorList>
            <person name="Lovell J."/>
            <person name="Jenkins J."/>
            <person name="Lowry D."/>
            <person name="Mamidi S."/>
            <person name="Sreedasyam A."/>
            <person name="Weng X."/>
            <person name="Barry K."/>
            <person name="Bonette J."/>
            <person name="Campitelli B."/>
            <person name="Daum C."/>
            <person name="Gordon S."/>
            <person name="Gould B."/>
            <person name="Lipzen A."/>
            <person name="MacQueen A."/>
            <person name="Palacio-Mejia J."/>
            <person name="Plott C."/>
            <person name="Shakirov E."/>
            <person name="Shu S."/>
            <person name="Yoshinaga Y."/>
            <person name="Zane M."/>
            <person name="Rokhsar D."/>
            <person name="Grimwood J."/>
            <person name="Schmutz J."/>
            <person name="Juenger T."/>
        </authorList>
    </citation>
    <scope>NUCLEOTIDE SEQUENCE [LARGE SCALE GENOMIC DNA]</scope>
    <source>
        <strain evidence="9">cv. HAL2</strain>
    </source>
</reference>
<dbReference type="SMART" id="SM00220">
    <property type="entry name" value="S_TKc"/>
    <property type="match status" value="1"/>
</dbReference>
<evidence type="ECO:0000313" key="9">
    <source>
        <dbReference type="Proteomes" id="UP000244336"/>
    </source>
</evidence>
<keyword evidence="2" id="KW-0808">Transferase</keyword>
<dbReference type="InterPro" id="IPR000719">
    <property type="entry name" value="Prot_kinase_dom"/>
</dbReference>
<dbReference type="OrthoDB" id="5986190at2759"/>
<evidence type="ECO:0000313" key="8">
    <source>
        <dbReference type="EMBL" id="PUZ66129.1"/>
    </source>
</evidence>
<dbReference type="PANTHER" id="PTHR27005">
    <property type="entry name" value="WALL-ASSOCIATED RECEPTOR KINASE-LIKE 21"/>
    <property type="match status" value="1"/>
</dbReference>
<evidence type="ECO:0000256" key="3">
    <source>
        <dbReference type="ARBA" id="ARBA00022741"/>
    </source>
</evidence>
<dbReference type="GO" id="GO:0005886">
    <property type="term" value="C:plasma membrane"/>
    <property type="evidence" value="ECO:0007669"/>
    <property type="project" value="TreeGrafter"/>
</dbReference>
<dbReference type="Pfam" id="PF07714">
    <property type="entry name" value="PK_Tyr_Ser-Thr"/>
    <property type="match status" value="1"/>
</dbReference>
<dbReference type="Proteomes" id="UP000244336">
    <property type="component" value="Chromosome 3"/>
</dbReference>
<dbReference type="EMBL" id="CM009751">
    <property type="protein sequence ID" value="PUZ66129.1"/>
    <property type="molecule type" value="Genomic_DNA"/>
</dbReference>
<dbReference type="InterPro" id="IPR045274">
    <property type="entry name" value="WAK-like"/>
</dbReference>
<feature type="domain" description="Protein kinase" evidence="7">
    <location>
        <begin position="366"/>
        <end position="633"/>
    </location>
</feature>
<dbReference type="FunFam" id="3.30.200.20:FF:000337">
    <property type="entry name" value="Wall-associated receptor kinase 3"/>
    <property type="match status" value="1"/>
</dbReference>
<dbReference type="GO" id="GO:0007166">
    <property type="term" value="P:cell surface receptor signaling pathway"/>
    <property type="evidence" value="ECO:0007669"/>
    <property type="project" value="InterPro"/>
</dbReference>
<dbReference type="STRING" id="1504633.A0A2T7EE66"/>
<dbReference type="InterPro" id="IPR008271">
    <property type="entry name" value="Ser/Thr_kinase_AS"/>
</dbReference>
<dbReference type="PROSITE" id="PS50011">
    <property type="entry name" value="PROTEIN_KINASE_DOM"/>
    <property type="match status" value="2"/>
</dbReference>
<gene>
    <name evidence="8" type="ORF">GQ55_3G282100</name>
</gene>
<evidence type="ECO:0000256" key="5">
    <source>
        <dbReference type="ARBA" id="ARBA00022840"/>
    </source>
</evidence>
<dbReference type="PANTHER" id="PTHR27005:SF468">
    <property type="entry name" value="OS01G0310500 PROTEIN"/>
    <property type="match status" value="1"/>
</dbReference>
<dbReference type="InterPro" id="IPR017441">
    <property type="entry name" value="Protein_kinase_ATP_BS"/>
</dbReference>
<evidence type="ECO:0000256" key="6">
    <source>
        <dbReference type="PROSITE-ProRule" id="PRU10141"/>
    </source>
</evidence>
<proteinExistence type="predicted"/>
<dbReference type="Gramene" id="PUZ66129">
    <property type="protein sequence ID" value="PUZ66129"/>
    <property type="gene ID" value="GQ55_3G282100"/>
</dbReference>
<dbReference type="Gene3D" id="3.30.200.20">
    <property type="entry name" value="Phosphorylase Kinase, domain 1"/>
    <property type="match status" value="2"/>
</dbReference>
<evidence type="ECO:0000256" key="1">
    <source>
        <dbReference type="ARBA" id="ARBA00022527"/>
    </source>
</evidence>
<dbReference type="FunFam" id="1.10.510.10:FF:000474">
    <property type="entry name" value="Wall-associated receptor kinase 3"/>
    <property type="match status" value="1"/>
</dbReference>
<keyword evidence="3 6" id="KW-0547">Nucleotide-binding</keyword>
<feature type="domain" description="Protein kinase" evidence="7">
    <location>
        <begin position="43"/>
        <end position="320"/>
    </location>
</feature>
<protein>
    <recommendedName>
        <fullName evidence="7">Protein kinase domain-containing protein</fullName>
    </recommendedName>
</protein>
<name>A0A2T7EE66_9POAL</name>
<organism evidence="8 9">
    <name type="scientific">Panicum hallii var. hallii</name>
    <dbReference type="NCBI Taxonomy" id="1504633"/>
    <lineage>
        <taxon>Eukaryota</taxon>
        <taxon>Viridiplantae</taxon>
        <taxon>Streptophyta</taxon>
        <taxon>Embryophyta</taxon>
        <taxon>Tracheophyta</taxon>
        <taxon>Spermatophyta</taxon>
        <taxon>Magnoliopsida</taxon>
        <taxon>Liliopsida</taxon>
        <taxon>Poales</taxon>
        <taxon>Poaceae</taxon>
        <taxon>PACMAD clade</taxon>
        <taxon>Panicoideae</taxon>
        <taxon>Panicodae</taxon>
        <taxon>Paniceae</taxon>
        <taxon>Panicinae</taxon>
        <taxon>Panicum</taxon>
        <taxon>Panicum sect. Panicum</taxon>
    </lineage>
</organism>
<dbReference type="Pfam" id="PF00069">
    <property type="entry name" value="Pkinase"/>
    <property type="match status" value="1"/>
</dbReference>
<evidence type="ECO:0000256" key="4">
    <source>
        <dbReference type="ARBA" id="ARBA00022777"/>
    </source>
</evidence>
<dbReference type="GO" id="GO:0005524">
    <property type="term" value="F:ATP binding"/>
    <property type="evidence" value="ECO:0007669"/>
    <property type="project" value="UniProtKB-UniRule"/>
</dbReference>
<evidence type="ECO:0000259" key="7">
    <source>
        <dbReference type="PROSITE" id="PS50011"/>
    </source>
</evidence>
<dbReference type="SUPFAM" id="SSF56112">
    <property type="entry name" value="Protein kinase-like (PK-like)"/>
    <property type="match status" value="2"/>
</dbReference>
<accession>A0A2T7EE66</accession>
<evidence type="ECO:0000256" key="2">
    <source>
        <dbReference type="ARBA" id="ARBA00022679"/>
    </source>
</evidence>